<gene>
    <name evidence="1" type="ORF">ACFPRA_01380</name>
</gene>
<keyword evidence="2" id="KW-1185">Reference proteome</keyword>
<evidence type="ECO:0000313" key="2">
    <source>
        <dbReference type="Proteomes" id="UP001596109"/>
    </source>
</evidence>
<protein>
    <submittedName>
        <fullName evidence="1">Uncharacterized protein</fullName>
    </submittedName>
</protein>
<sequence length="131" mass="15744">MNFKKSQRLFKKTLKDECDIFSKKRTRVNGQWKEAYIRVGHQVKCRVSTVVRQNTEQTPQERQEFVTPYVIYMLPMDVKQDDRILFKNLWYEVKTKPRNPSFADHHYELPVDTTDQEYKIIEVDGVVMLDV</sequence>
<reference evidence="2" key="1">
    <citation type="journal article" date="2019" name="Int. J. Syst. Evol. Microbiol.">
        <title>The Global Catalogue of Microorganisms (GCM) 10K type strain sequencing project: providing services to taxonomists for standard genome sequencing and annotation.</title>
        <authorList>
            <consortium name="The Broad Institute Genomics Platform"/>
            <consortium name="The Broad Institute Genome Sequencing Center for Infectious Disease"/>
            <person name="Wu L."/>
            <person name="Ma J."/>
        </authorList>
    </citation>
    <scope>NUCLEOTIDE SEQUENCE [LARGE SCALE GENOMIC DNA]</scope>
    <source>
        <strain evidence="2">CGMCC 4.1434</strain>
    </source>
</reference>
<evidence type="ECO:0000313" key="1">
    <source>
        <dbReference type="EMBL" id="MFC5587559.1"/>
    </source>
</evidence>
<dbReference type="Proteomes" id="UP001596109">
    <property type="component" value="Unassembled WGS sequence"/>
</dbReference>
<comment type="caution">
    <text evidence="1">The sequence shown here is derived from an EMBL/GenBank/DDBJ whole genome shotgun (WGS) entry which is preliminary data.</text>
</comment>
<proteinExistence type="predicted"/>
<organism evidence="1 2">
    <name type="scientific">Sporosarcina soli</name>
    <dbReference type="NCBI Taxonomy" id="334736"/>
    <lineage>
        <taxon>Bacteria</taxon>
        <taxon>Bacillati</taxon>
        <taxon>Bacillota</taxon>
        <taxon>Bacilli</taxon>
        <taxon>Bacillales</taxon>
        <taxon>Caryophanaceae</taxon>
        <taxon>Sporosarcina</taxon>
    </lineage>
</organism>
<dbReference type="EMBL" id="JBHSNO010000001">
    <property type="protein sequence ID" value="MFC5587559.1"/>
    <property type="molecule type" value="Genomic_DNA"/>
</dbReference>
<accession>A0ABW0TFA2</accession>
<name>A0ABW0TFA2_9BACL</name>
<dbReference type="RefSeq" id="WP_381429678.1">
    <property type="nucleotide sequence ID" value="NZ_JBHSNO010000001.1"/>
</dbReference>